<protein>
    <submittedName>
        <fullName evidence="1">Uncharacterized protein</fullName>
    </submittedName>
</protein>
<dbReference type="EMBL" id="MSIF01000005">
    <property type="protein sequence ID" value="OLF11142.1"/>
    <property type="molecule type" value="Genomic_DNA"/>
</dbReference>
<accession>A0A7Z0WMT4</accession>
<evidence type="ECO:0000313" key="2">
    <source>
        <dbReference type="Proteomes" id="UP000185696"/>
    </source>
</evidence>
<evidence type="ECO:0000313" key="1">
    <source>
        <dbReference type="EMBL" id="OLF11142.1"/>
    </source>
</evidence>
<organism evidence="1 2">
    <name type="scientific">Actinophytocola xinjiangensis</name>
    <dbReference type="NCBI Taxonomy" id="485602"/>
    <lineage>
        <taxon>Bacteria</taxon>
        <taxon>Bacillati</taxon>
        <taxon>Actinomycetota</taxon>
        <taxon>Actinomycetes</taxon>
        <taxon>Pseudonocardiales</taxon>
        <taxon>Pseudonocardiaceae</taxon>
    </lineage>
</organism>
<dbReference type="AlphaFoldDB" id="A0A7Z0WMT4"/>
<dbReference type="OrthoDB" id="3699100at2"/>
<reference evidence="1 2" key="1">
    <citation type="submission" date="2016-12" db="EMBL/GenBank/DDBJ databases">
        <title>The draft genome sequence of Actinophytocola xinjiangensis.</title>
        <authorList>
            <person name="Wang W."/>
            <person name="Yuan L."/>
        </authorList>
    </citation>
    <scope>NUCLEOTIDE SEQUENCE [LARGE SCALE GENOMIC DNA]</scope>
    <source>
        <strain evidence="1 2">CGMCC 4.4663</strain>
    </source>
</reference>
<dbReference type="RefSeq" id="WP_075133303.1">
    <property type="nucleotide sequence ID" value="NZ_MSIF01000005.1"/>
</dbReference>
<gene>
    <name evidence="1" type="ORF">BLA60_14235</name>
</gene>
<comment type="caution">
    <text evidence="1">The sequence shown here is derived from an EMBL/GenBank/DDBJ whole genome shotgun (WGS) entry which is preliminary data.</text>
</comment>
<dbReference type="Proteomes" id="UP000185696">
    <property type="component" value="Unassembled WGS sequence"/>
</dbReference>
<keyword evidence="2" id="KW-1185">Reference proteome</keyword>
<name>A0A7Z0WMT4_9PSEU</name>
<sequence>MTATPFALVSTEDPDKVFAYGLDIDLPSGRNVVTFRREPTGQKLFATHESVESARRRFSVITPLDLVWETHCGCATGD</sequence>
<proteinExistence type="predicted"/>